<accession>M7Z997</accession>
<reference evidence="2" key="1">
    <citation type="journal article" date="2013" name="Nature">
        <title>Draft genome of the wheat A-genome progenitor Triticum urartu.</title>
        <authorList>
            <person name="Ling H.Q."/>
            <person name="Zhao S."/>
            <person name="Liu D."/>
            <person name="Wang J."/>
            <person name="Sun H."/>
            <person name="Zhang C."/>
            <person name="Fan H."/>
            <person name="Li D."/>
            <person name="Dong L."/>
            <person name="Tao Y."/>
            <person name="Gao C."/>
            <person name="Wu H."/>
            <person name="Li Y."/>
            <person name="Cui Y."/>
            <person name="Guo X."/>
            <person name="Zheng S."/>
            <person name="Wang B."/>
            <person name="Yu K."/>
            <person name="Liang Q."/>
            <person name="Yang W."/>
            <person name="Lou X."/>
            <person name="Chen J."/>
            <person name="Feng M."/>
            <person name="Jian J."/>
            <person name="Zhang X."/>
            <person name="Luo G."/>
            <person name="Jiang Y."/>
            <person name="Liu J."/>
            <person name="Wang Z."/>
            <person name="Sha Y."/>
            <person name="Zhang B."/>
            <person name="Wu H."/>
            <person name="Tang D."/>
            <person name="Shen Q."/>
            <person name="Xue P."/>
            <person name="Zou S."/>
            <person name="Wang X."/>
            <person name="Liu X."/>
            <person name="Wang F."/>
            <person name="Yang Y."/>
            <person name="An X."/>
            <person name="Dong Z."/>
            <person name="Zhang K."/>
            <person name="Zhang X."/>
            <person name="Luo M.C."/>
            <person name="Dvorak J."/>
            <person name="Tong Y."/>
            <person name="Wang J."/>
            <person name="Yang H."/>
            <person name="Li Z."/>
            <person name="Wang D."/>
            <person name="Zhang A."/>
            <person name="Wang J."/>
        </authorList>
    </citation>
    <scope>NUCLEOTIDE SEQUENCE</scope>
</reference>
<gene>
    <name evidence="2" type="ORF">TRIUR3_02695</name>
</gene>
<feature type="region of interest" description="Disordered" evidence="1">
    <location>
        <begin position="113"/>
        <end position="165"/>
    </location>
</feature>
<proteinExistence type="predicted"/>
<feature type="region of interest" description="Disordered" evidence="1">
    <location>
        <begin position="46"/>
        <end position="71"/>
    </location>
</feature>
<name>M7Z997_TRIUA</name>
<evidence type="ECO:0000256" key="1">
    <source>
        <dbReference type="SAM" id="MobiDB-lite"/>
    </source>
</evidence>
<organism evidence="2">
    <name type="scientific">Triticum urartu</name>
    <name type="common">Red wild einkorn</name>
    <name type="synonym">Crithodium urartu</name>
    <dbReference type="NCBI Taxonomy" id="4572"/>
    <lineage>
        <taxon>Eukaryota</taxon>
        <taxon>Viridiplantae</taxon>
        <taxon>Streptophyta</taxon>
        <taxon>Embryophyta</taxon>
        <taxon>Tracheophyta</taxon>
        <taxon>Spermatophyta</taxon>
        <taxon>Magnoliopsida</taxon>
        <taxon>Liliopsida</taxon>
        <taxon>Poales</taxon>
        <taxon>Poaceae</taxon>
        <taxon>BOP clade</taxon>
        <taxon>Pooideae</taxon>
        <taxon>Triticodae</taxon>
        <taxon>Triticeae</taxon>
        <taxon>Triticinae</taxon>
        <taxon>Triticum</taxon>
    </lineage>
</organism>
<protein>
    <submittedName>
        <fullName evidence="2">Uncharacterized protein</fullName>
    </submittedName>
</protein>
<dbReference type="AlphaFoldDB" id="M7Z997"/>
<evidence type="ECO:0000313" key="2">
    <source>
        <dbReference type="EMBL" id="EMS56186.1"/>
    </source>
</evidence>
<dbReference type="EMBL" id="KD161465">
    <property type="protein sequence ID" value="EMS56186.1"/>
    <property type="molecule type" value="Genomic_DNA"/>
</dbReference>
<feature type="compositionally biased region" description="Basic and acidic residues" evidence="1">
    <location>
        <begin position="125"/>
        <end position="138"/>
    </location>
</feature>
<sequence length="180" mass="20121">MDKADCVSIAAMWVGLDDISRGGSRTEGEDWEQGWRTARVQVRERLKGGERRTKGAGGAHPRPSDAYAGHRSSRQVLSKWLDGSSDQRRRWMRVKVLKMLNASNMRATLDHGEATTMYPPGRPGTEPEPRKIHEERMARTSQPASRSGDLACRGISDGGWRAEPAKSEARCKTLKWALSY</sequence>